<name>A0A3M7MBZ3_9PLEO</name>
<reference evidence="1 2" key="1">
    <citation type="journal article" date="2014" name="PLoS ONE">
        <title>De novo Genome Assembly of the Fungal Plant Pathogen Pyrenophora semeniperda.</title>
        <authorList>
            <person name="Soliai M.M."/>
            <person name="Meyer S.E."/>
            <person name="Udall J.A."/>
            <person name="Elzinga D.E."/>
            <person name="Hermansen R.A."/>
            <person name="Bodily P.M."/>
            <person name="Hart A.A."/>
            <person name="Coleman C.E."/>
        </authorList>
    </citation>
    <scope>NUCLEOTIDE SEQUENCE [LARGE SCALE GENOMIC DNA]</scope>
    <source>
        <strain evidence="1 2">CCB06</strain>
        <tissue evidence="1">Mycelium</tissue>
    </source>
</reference>
<accession>A0A3M7MBZ3</accession>
<dbReference type="Proteomes" id="UP000265663">
    <property type="component" value="Unassembled WGS sequence"/>
</dbReference>
<organism evidence="1 2">
    <name type="scientific">Pyrenophora seminiperda CCB06</name>
    <dbReference type="NCBI Taxonomy" id="1302712"/>
    <lineage>
        <taxon>Eukaryota</taxon>
        <taxon>Fungi</taxon>
        <taxon>Dikarya</taxon>
        <taxon>Ascomycota</taxon>
        <taxon>Pezizomycotina</taxon>
        <taxon>Dothideomycetes</taxon>
        <taxon>Pleosporomycetidae</taxon>
        <taxon>Pleosporales</taxon>
        <taxon>Pleosporineae</taxon>
        <taxon>Pleosporaceae</taxon>
        <taxon>Pyrenophora</taxon>
    </lineage>
</organism>
<proteinExistence type="predicted"/>
<dbReference type="AlphaFoldDB" id="A0A3M7MBZ3"/>
<gene>
    <name evidence="1" type="ORF">GMOD_00006968</name>
</gene>
<evidence type="ECO:0000313" key="2">
    <source>
        <dbReference type="Proteomes" id="UP000265663"/>
    </source>
</evidence>
<protein>
    <submittedName>
        <fullName evidence="1">Uncharacterized protein</fullName>
    </submittedName>
</protein>
<dbReference type="EMBL" id="KE747829">
    <property type="protein sequence ID" value="RMZ71982.1"/>
    <property type="molecule type" value="Genomic_DNA"/>
</dbReference>
<keyword evidence="2" id="KW-1185">Reference proteome</keyword>
<sequence length="108" mass="12354">MAYNHEKNHASLVTIARCSFRNTDSLSKTTASQRCYDSVEELCIYATVSIVEKHTSYGGVDEFSITQLRQEQSFYHAKPLSFPWRDESKLPIMHRPTVALAKFHGELT</sequence>
<evidence type="ECO:0000313" key="1">
    <source>
        <dbReference type="EMBL" id="RMZ71982.1"/>
    </source>
</evidence>